<dbReference type="InterPro" id="IPR041451">
    <property type="entry name" value="RecD2_SH13"/>
</dbReference>
<dbReference type="Proteomes" id="UP000614424">
    <property type="component" value="Unassembled WGS sequence"/>
</dbReference>
<dbReference type="Gene3D" id="1.10.150.20">
    <property type="entry name" value="5' to 3' exonuclease, C-terminal subdomain"/>
    <property type="match status" value="1"/>
</dbReference>
<organism evidence="4 5">
    <name type="scientific">Candidatus Desulfobia pelagia</name>
    <dbReference type="NCBI Taxonomy" id="2841692"/>
    <lineage>
        <taxon>Bacteria</taxon>
        <taxon>Pseudomonadati</taxon>
        <taxon>Thermodesulfobacteriota</taxon>
        <taxon>Desulfobulbia</taxon>
        <taxon>Desulfobulbales</taxon>
        <taxon>Desulfobulbaceae</taxon>
        <taxon>Candidatus Desulfobia</taxon>
    </lineage>
</organism>
<evidence type="ECO:0000313" key="5">
    <source>
        <dbReference type="Proteomes" id="UP000614424"/>
    </source>
</evidence>
<feature type="domain" description="AAA+ ATPase" evidence="3">
    <location>
        <begin position="344"/>
        <end position="490"/>
    </location>
</feature>
<dbReference type="GO" id="GO:0003677">
    <property type="term" value="F:DNA binding"/>
    <property type="evidence" value="ECO:0007669"/>
    <property type="project" value="InterPro"/>
</dbReference>
<dbReference type="InterPro" id="IPR050534">
    <property type="entry name" value="Coronavir_polyprotein_1ab"/>
</dbReference>
<dbReference type="CDD" id="cd17933">
    <property type="entry name" value="DEXSc_RecD-like"/>
    <property type="match status" value="1"/>
</dbReference>
<dbReference type="AlphaFoldDB" id="A0A8J6NCY1"/>
<dbReference type="InterPro" id="IPR003593">
    <property type="entry name" value="AAA+_ATPase"/>
</dbReference>
<dbReference type="Pfam" id="PF18335">
    <property type="entry name" value="SH3_13"/>
    <property type="match status" value="1"/>
</dbReference>
<dbReference type="SUPFAM" id="SSF47781">
    <property type="entry name" value="RuvA domain 2-like"/>
    <property type="match status" value="1"/>
</dbReference>
<reference evidence="4 5" key="1">
    <citation type="submission" date="2020-08" db="EMBL/GenBank/DDBJ databases">
        <title>Bridging the membrane lipid divide: bacteria of the FCB group superphylum have the potential to synthesize archaeal ether lipids.</title>
        <authorList>
            <person name="Villanueva L."/>
            <person name="Von Meijenfeldt F.A.B."/>
            <person name="Westbye A.B."/>
            <person name="Yadav S."/>
            <person name="Hopmans E.C."/>
            <person name="Dutilh B.E."/>
            <person name="Sinninghe Damste J.S."/>
        </authorList>
    </citation>
    <scope>NUCLEOTIDE SEQUENCE [LARGE SCALE GENOMIC DNA]</scope>
    <source>
        <strain evidence="4">NIOZ-UU47</strain>
    </source>
</reference>
<dbReference type="PANTHER" id="PTHR43788">
    <property type="entry name" value="DNA2/NAM7 HELICASE FAMILY MEMBER"/>
    <property type="match status" value="1"/>
</dbReference>
<accession>A0A8J6NCY1</accession>
<dbReference type="GO" id="GO:0043139">
    <property type="term" value="F:5'-3' DNA helicase activity"/>
    <property type="evidence" value="ECO:0007669"/>
    <property type="project" value="InterPro"/>
</dbReference>
<dbReference type="Pfam" id="PF23139">
    <property type="entry name" value="OB_YrrC"/>
    <property type="match status" value="1"/>
</dbReference>
<dbReference type="Gene3D" id="3.40.50.300">
    <property type="entry name" value="P-loop containing nucleotide triphosphate hydrolases"/>
    <property type="match status" value="1"/>
</dbReference>
<dbReference type="Pfam" id="PF13604">
    <property type="entry name" value="AAA_30"/>
    <property type="match status" value="1"/>
</dbReference>
<protein>
    <submittedName>
        <fullName evidence="4">AAA family ATPase</fullName>
    </submittedName>
</protein>
<dbReference type="SMART" id="SM00382">
    <property type="entry name" value="AAA"/>
    <property type="match status" value="1"/>
</dbReference>
<sequence length="830" mass="93906">MTLLTETFSGIVQRITYHNPDNGWSVLRVQSFISHEKQETVTVHQTKVFAGATMEFKGAWTTHPKFGRQFKAVEALEKKPATAGALEKYLGSGLIKGVGPKTAKKIVRHFGKETLDIFEHKIDLLTEVPGIAHKKLEMIGSAWQEHRSIRDVMMFLQHHGISTLFAVRIYKEYGDNAIQIVSQDPYRLVHDFYGIGFFSADKVALSIGLARDSDQRIIAAIKHVLAGSREEGHCYLTLSQLEQQVPQLLEMVMGTPLPHYLDVMEKEHHLRVRLIPDENRLEERCYYSNTLYHDEAAVASCIHTLAGKMQIEQQRIKTWTDKYCQRHSIQLSDEQADSVRGVASHGFSILTGGPGCGKTTTTLVIVRLLEAMGRKVLLAAPTGRAAQRMSEVIGREAKTIHRLLEWQRGFFQKNAEQPLETDFLIIDECSMLDISLSAGLLSAVPAGCQVLFIGDADQLPSVGAGNVLGDMLMSGMIPCFHLTKVFRQAEKSMIIHHAHHINKGDTPRIDSPFKTPEIWKDETDCLFIDADEATQEQIQFVRRIKCFFDQQETSSINQDVNDQNLFEFRTEEAITSSYEKDLVIPPKFQHVDLQTVYNAANSIEELKSVLQKVHPWSSLHYGFSALDVVEKLYLEWIPKYYGGNCEIQVLSPMTRGSLGTTNINAMLQKKANPEQPGKRQLQFGEKIFREGDRVIHRRNNYDLNVFNGDIGRIVSIDTEDMTCVVSFSPDNREIIYQKEDMAQLDLAYAITIHKSQGSEFEAVIIPVLTQHFKMLYRNLIYTGLTRGRKLAVFVGTRKALAMAVRQQDTSKRQTALKHLLINTFTGPDRT</sequence>
<dbReference type="GO" id="GO:0017116">
    <property type="term" value="F:single-stranded DNA helicase activity"/>
    <property type="evidence" value="ECO:0007669"/>
    <property type="project" value="TreeGrafter"/>
</dbReference>
<dbReference type="SUPFAM" id="SSF52540">
    <property type="entry name" value="P-loop containing nucleoside triphosphate hydrolases"/>
    <property type="match status" value="2"/>
</dbReference>
<dbReference type="HAMAP" id="MF_01488">
    <property type="entry name" value="RecD2"/>
    <property type="match status" value="1"/>
</dbReference>
<dbReference type="GO" id="GO:0006310">
    <property type="term" value="P:DNA recombination"/>
    <property type="evidence" value="ECO:0007669"/>
    <property type="project" value="InterPro"/>
</dbReference>
<dbReference type="Pfam" id="PF14520">
    <property type="entry name" value="HHH_5"/>
    <property type="match status" value="1"/>
</dbReference>
<dbReference type="InterPro" id="IPR029493">
    <property type="entry name" value="RecD2-like_HHH"/>
</dbReference>
<dbReference type="EMBL" id="JACNJZ010000062">
    <property type="protein sequence ID" value="MBC8316967.1"/>
    <property type="molecule type" value="Genomic_DNA"/>
</dbReference>
<dbReference type="PANTHER" id="PTHR43788:SF6">
    <property type="entry name" value="DNA HELICASE B"/>
    <property type="match status" value="1"/>
</dbReference>
<dbReference type="InterPro" id="IPR027785">
    <property type="entry name" value="UvrD-like_helicase_C"/>
</dbReference>
<dbReference type="InterPro" id="IPR006345">
    <property type="entry name" value="RecD2"/>
</dbReference>
<evidence type="ECO:0000256" key="1">
    <source>
        <dbReference type="ARBA" id="ARBA00022741"/>
    </source>
</evidence>
<dbReference type="InterPro" id="IPR055446">
    <property type="entry name" value="RecD2_N_OB"/>
</dbReference>
<dbReference type="GO" id="GO:0009338">
    <property type="term" value="C:exodeoxyribonuclease V complex"/>
    <property type="evidence" value="ECO:0007669"/>
    <property type="project" value="TreeGrafter"/>
</dbReference>
<dbReference type="Pfam" id="PF14490">
    <property type="entry name" value="HHH_RecD2"/>
    <property type="match status" value="1"/>
</dbReference>
<proteinExistence type="inferred from homology"/>
<comment type="caution">
    <text evidence="4">The sequence shown here is derived from an EMBL/GenBank/DDBJ whole genome shotgun (WGS) entry which is preliminary data.</text>
</comment>
<dbReference type="InterPro" id="IPR027417">
    <property type="entry name" value="P-loop_NTPase"/>
</dbReference>
<dbReference type="InterPro" id="IPR010994">
    <property type="entry name" value="RuvA_2-like"/>
</dbReference>
<name>A0A8J6NCY1_9BACT</name>
<dbReference type="GO" id="GO:0005524">
    <property type="term" value="F:ATP binding"/>
    <property type="evidence" value="ECO:0007669"/>
    <property type="project" value="UniProtKB-KW"/>
</dbReference>
<dbReference type="Gene3D" id="1.10.10.2220">
    <property type="match status" value="1"/>
</dbReference>
<gene>
    <name evidence="4" type="ORF">H8E41_03610</name>
</gene>
<dbReference type="Gene3D" id="2.30.30.940">
    <property type="match status" value="1"/>
</dbReference>
<evidence type="ECO:0000256" key="2">
    <source>
        <dbReference type="ARBA" id="ARBA00022840"/>
    </source>
</evidence>
<evidence type="ECO:0000259" key="3">
    <source>
        <dbReference type="SMART" id="SM00382"/>
    </source>
</evidence>
<evidence type="ECO:0000313" key="4">
    <source>
        <dbReference type="EMBL" id="MBC8316967.1"/>
    </source>
</evidence>
<dbReference type="Pfam" id="PF13538">
    <property type="entry name" value="UvrD_C_2"/>
    <property type="match status" value="1"/>
</dbReference>
<keyword evidence="1" id="KW-0547">Nucleotide-binding</keyword>
<keyword evidence="2" id="KW-0067">ATP-binding</keyword>
<dbReference type="CDD" id="cd18809">
    <property type="entry name" value="SF1_C_RecD"/>
    <property type="match status" value="1"/>
</dbReference>